<evidence type="ECO:0000256" key="1">
    <source>
        <dbReference type="SAM" id="Phobius"/>
    </source>
</evidence>
<dbReference type="OrthoDB" id="1491323at2"/>
<feature type="domain" description="PKD" evidence="2">
    <location>
        <begin position="139"/>
        <end position="171"/>
    </location>
</feature>
<dbReference type="Pfam" id="PF18911">
    <property type="entry name" value="PKD_4"/>
    <property type="match status" value="1"/>
</dbReference>
<sequence length="305" mass="35255">MSKYIHILILSLLTYLLVYVLFIRSCSHERAIKASLSDTELLVNEPFIFKDSTRGASHWKWEFGNDDQYQVQQGEYAFNQPGKYRIKLTVDQKHEKYFVVNVTKKNESADDRKITVLAPTMAIQDEYIVFKSEGAANLYRWEFGETGLIDSREKDPIYAYTEPGSYEVLLTTDKNHYPIRHQIEIVSRYNDNDSSDVLTLIGIDIKNRLQALADGKPFNNNYNYVLSRYLCNDPNTMIIVNNNKFNDFYSYCQGLRITGQANKTAIENVVVDTNADENTSCLSVIYVMQNDRFKGNKNEAPHEIQ</sequence>
<proteinExistence type="predicted"/>
<gene>
    <name evidence="3" type="ORF">JCM15548_13382</name>
</gene>
<keyword evidence="1" id="KW-0472">Membrane</keyword>
<dbReference type="InterPro" id="IPR035986">
    <property type="entry name" value="PKD_dom_sf"/>
</dbReference>
<keyword evidence="1" id="KW-0812">Transmembrane</keyword>
<evidence type="ECO:0000313" key="4">
    <source>
        <dbReference type="Proteomes" id="UP000032900"/>
    </source>
</evidence>
<evidence type="ECO:0000259" key="2">
    <source>
        <dbReference type="PROSITE" id="PS50093"/>
    </source>
</evidence>
<dbReference type="InterPro" id="IPR000601">
    <property type="entry name" value="PKD_dom"/>
</dbReference>
<evidence type="ECO:0000313" key="3">
    <source>
        <dbReference type="EMBL" id="GAO31047.1"/>
    </source>
</evidence>
<dbReference type="Gene3D" id="2.60.40.10">
    <property type="entry name" value="Immunoglobulins"/>
    <property type="match status" value="1"/>
</dbReference>
<dbReference type="Proteomes" id="UP000032900">
    <property type="component" value="Unassembled WGS sequence"/>
</dbReference>
<dbReference type="PROSITE" id="PS50093">
    <property type="entry name" value="PKD"/>
    <property type="match status" value="2"/>
</dbReference>
<reference evidence="3 4" key="1">
    <citation type="journal article" date="2015" name="Microbes Environ.">
        <title>Distribution and evolution of nitrogen fixation genes in the phylum bacteroidetes.</title>
        <authorList>
            <person name="Inoue J."/>
            <person name="Oshima K."/>
            <person name="Suda W."/>
            <person name="Sakamoto M."/>
            <person name="Iino T."/>
            <person name="Noda S."/>
            <person name="Hongoh Y."/>
            <person name="Hattori M."/>
            <person name="Ohkuma M."/>
        </authorList>
    </citation>
    <scope>NUCLEOTIDE SEQUENCE [LARGE SCALE GENOMIC DNA]</scope>
    <source>
        <strain evidence="3">JCM 15548</strain>
    </source>
</reference>
<protein>
    <recommendedName>
        <fullName evidence="2">PKD domain-containing protein</fullName>
    </recommendedName>
</protein>
<keyword evidence="1" id="KW-1133">Transmembrane helix</keyword>
<dbReference type="STRING" id="1236989.JCM15548_13382"/>
<dbReference type="RefSeq" id="WP_062126713.1">
    <property type="nucleotide sequence ID" value="NZ_BAZW01000036.1"/>
</dbReference>
<feature type="transmembrane region" description="Helical" evidence="1">
    <location>
        <begin position="6"/>
        <end position="23"/>
    </location>
</feature>
<name>A0A0E9LZQ9_9BACT</name>
<dbReference type="CDD" id="cd00146">
    <property type="entry name" value="PKD"/>
    <property type="match status" value="1"/>
</dbReference>
<comment type="caution">
    <text evidence="3">The sequence shown here is derived from an EMBL/GenBank/DDBJ whole genome shotgun (WGS) entry which is preliminary data.</text>
</comment>
<accession>A0A0E9LZQ9</accession>
<dbReference type="InterPro" id="IPR013783">
    <property type="entry name" value="Ig-like_fold"/>
</dbReference>
<organism evidence="3 4">
    <name type="scientific">Geofilum rubicundum JCM 15548</name>
    <dbReference type="NCBI Taxonomy" id="1236989"/>
    <lineage>
        <taxon>Bacteria</taxon>
        <taxon>Pseudomonadati</taxon>
        <taxon>Bacteroidota</taxon>
        <taxon>Bacteroidia</taxon>
        <taxon>Marinilabiliales</taxon>
        <taxon>Marinilabiliaceae</taxon>
        <taxon>Geofilum</taxon>
    </lineage>
</organism>
<dbReference type="SUPFAM" id="SSF49299">
    <property type="entry name" value="PKD domain"/>
    <property type="match status" value="2"/>
</dbReference>
<dbReference type="AlphaFoldDB" id="A0A0E9LZQ9"/>
<keyword evidence="4" id="KW-1185">Reference proteome</keyword>
<dbReference type="EMBL" id="BAZW01000036">
    <property type="protein sequence ID" value="GAO31047.1"/>
    <property type="molecule type" value="Genomic_DNA"/>
</dbReference>
<feature type="domain" description="PKD" evidence="2">
    <location>
        <begin position="59"/>
        <end position="90"/>
    </location>
</feature>